<accession>A0A0F9E577</accession>
<reference evidence="1" key="1">
    <citation type="journal article" date="2015" name="Nature">
        <title>Complex archaea that bridge the gap between prokaryotes and eukaryotes.</title>
        <authorList>
            <person name="Spang A."/>
            <person name="Saw J.H."/>
            <person name="Jorgensen S.L."/>
            <person name="Zaremba-Niedzwiedzka K."/>
            <person name="Martijn J."/>
            <person name="Lind A.E."/>
            <person name="van Eijk R."/>
            <person name="Schleper C."/>
            <person name="Guy L."/>
            <person name="Ettema T.J."/>
        </authorList>
    </citation>
    <scope>NUCLEOTIDE SEQUENCE</scope>
</reference>
<protein>
    <submittedName>
        <fullName evidence="1">Uncharacterized protein</fullName>
    </submittedName>
</protein>
<sequence length="112" mass="12017">MSAQACYIYPWEQHIWPRPLRATPHYPQPPLALCPVCKGRGKVPAEFYDGTGTSIVPELCRSCWGAGYIQTSAPYHPPLTWGETWCVTGQPSTPNLGCAIGAPSITSGSAVG</sequence>
<proteinExistence type="predicted"/>
<evidence type="ECO:0000313" key="1">
    <source>
        <dbReference type="EMBL" id="KKL69169.1"/>
    </source>
</evidence>
<dbReference type="SUPFAM" id="SSF57938">
    <property type="entry name" value="DnaJ/Hsp40 cysteine-rich domain"/>
    <property type="match status" value="1"/>
</dbReference>
<name>A0A0F9E577_9ZZZZ</name>
<organism evidence="1">
    <name type="scientific">marine sediment metagenome</name>
    <dbReference type="NCBI Taxonomy" id="412755"/>
    <lineage>
        <taxon>unclassified sequences</taxon>
        <taxon>metagenomes</taxon>
        <taxon>ecological metagenomes</taxon>
    </lineage>
</organism>
<comment type="caution">
    <text evidence="1">The sequence shown here is derived from an EMBL/GenBank/DDBJ whole genome shotgun (WGS) entry which is preliminary data.</text>
</comment>
<dbReference type="AlphaFoldDB" id="A0A0F9E577"/>
<dbReference type="InterPro" id="IPR036410">
    <property type="entry name" value="HSP_DnaJ_Cys-rich_dom_sf"/>
</dbReference>
<gene>
    <name evidence="1" type="ORF">LCGC14_2117660</name>
</gene>
<dbReference type="EMBL" id="LAZR01026301">
    <property type="protein sequence ID" value="KKL69169.1"/>
    <property type="molecule type" value="Genomic_DNA"/>
</dbReference>